<keyword evidence="3" id="KW-0813">Transport</keyword>
<name>A0A5A7NAE9_9PROT</name>
<dbReference type="Pfam" id="PF02276">
    <property type="entry name" value="CytoC_RC"/>
    <property type="match status" value="1"/>
</dbReference>
<accession>A0A5A7NAE9</accession>
<keyword evidence="5" id="KW-0349">Heme</keyword>
<sequence>MSFKDKRNPVSGRWARTTGLITMLILPLGLAACNDPVDVPPLDSQQIGYRGTGMEQVSNPGLDALLVKLNEVPPPIYDPVPADGPMATEIYQNIQVLGDLTADQFDRLMAHITEWVAPPEQGCNYCHNPENLADDSVYTKVVARSMISMTRQINSDWGDHVVQTGVTCYSCHRGAPVPANIWFAAPPPTTKMVGWDGGQNHPVEAINYSSLPVDPFSAYLLNDEAIRIAAPKLCPVPMMRQSSRLKKPML</sequence>
<dbReference type="SUPFAM" id="SSF48695">
    <property type="entry name" value="Multiheme cytochromes"/>
    <property type="match status" value="1"/>
</dbReference>
<comment type="function">
    <text evidence="1">The reaction center of purple bacteria contains a tightly bound cytochrome molecule which re-reduces the photo oxidized primary electron donor.</text>
</comment>
<dbReference type="GO" id="GO:0005506">
    <property type="term" value="F:iron ion binding"/>
    <property type="evidence" value="ECO:0007669"/>
    <property type="project" value="InterPro"/>
</dbReference>
<reference evidence="9 10" key="1">
    <citation type="submission" date="2019-09" db="EMBL/GenBank/DDBJ databases">
        <title>NBRP : Genome information of microbial organism related human and environment.</title>
        <authorList>
            <person name="Hattori M."/>
            <person name="Oshima K."/>
            <person name="Inaba H."/>
            <person name="Suda W."/>
            <person name="Sakamoto M."/>
            <person name="Iino T."/>
            <person name="Kitahara M."/>
            <person name="Oshida Y."/>
            <person name="Iida T."/>
            <person name="Kudo T."/>
            <person name="Itoh T."/>
            <person name="Ohkuma M."/>
        </authorList>
    </citation>
    <scope>NUCLEOTIDE SEQUENCE [LARGE SCALE GENOMIC DNA]</scope>
    <source>
        <strain evidence="9 10">Q-1</strain>
    </source>
</reference>
<keyword evidence="8" id="KW-0408">Iron</keyword>
<dbReference type="InterPro" id="IPR023119">
    <property type="entry name" value="Multihaem_cyt_PRC_cyt_su-like"/>
</dbReference>
<evidence type="ECO:0000256" key="7">
    <source>
        <dbReference type="ARBA" id="ARBA00022982"/>
    </source>
</evidence>
<dbReference type="InterPro" id="IPR003158">
    <property type="entry name" value="Photosyn_RC_cyt_c-su"/>
</dbReference>
<keyword evidence="6" id="KW-0479">Metal-binding</keyword>
<evidence type="ECO:0000256" key="8">
    <source>
        <dbReference type="ARBA" id="ARBA00023004"/>
    </source>
</evidence>
<organism evidence="9 10">
    <name type="scientific">Iodidimonas nitroreducens</name>
    <dbReference type="NCBI Taxonomy" id="1236968"/>
    <lineage>
        <taxon>Bacteria</taxon>
        <taxon>Pseudomonadati</taxon>
        <taxon>Pseudomonadota</taxon>
        <taxon>Alphaproteobacteria</taxon>
        <taxon>Iodidimonadales</taxon>
        <taxon>Iodidimonadaceae</taxon>
        <taxon>Iodidimonas</taxon>
    </lineage>
</organism>
<keyword evidence="4" id="KW-0602">Photosynthesis</keyword>
<proteinExistence type="predicted"/>
<dbReference type="GO" id="GO:0009055">
    <property type="term" value="F:electron transfer activity"/>
    <property type="evidence" value="ECO:0007669"/>
    <property type="project" value="InterPro"/>
</dbReference>
<comment type="caution">
    <text evidence="9">The sequence shown here is derived from an EMBL/GenBank/DDBJ whole genome shotgun (WGS) entry which is preliminary data.</text>
</comment>
<evidence type="ECO:0000256" key="5">
    <source>
        <dbReference type="ARBA" id="ARBA00022617"/>
    </source>
</evidence>
<protein>
    <recommendedName>
        <fullName evidence="2">Photosynthetic reaction center cytochrome c subunit</fullName>
    </recommendedName>
</protein>
<evidence type="ECO:0000256" key="1">
    <source>
        <dbReference type="ARBA" id="ARBA00003196"/>
    </source>
</evidence>
<evidence type="ECO:0000256" key="4">
    <source>
        <dbReference type="ARBA" id="ARBA00022531"/>
    </source>
</evidence>
<dbReference type="InterPro" id="IPR036280">
    <property type="entry name" value="Multihaem_cyt_sf"/>
</dbReference>
<keyword evidence="7" id="KW-0249">Electron transport</keyword>
<dbReference type="PROSITE" id="PS51257">
    <property type="entry name" value="PROKAR_LIPOPROTEIN"/>
    <property type="match status" value="1"/>
</dbReference>
<dbReference type="EMBL" id="BKCN01000022">
    <property type="protein sequence ID" value="GER05351.1"/>
    <property type="molecule type" value="Genomic_DNA"/>
</dbReference>
<dbReference type="GO" id="GO:0020037">
    <property type="term" value="F:heme binding"/>
    <property type="evidence" value="ECO:0007669"/>
    <property type="project" value="InterPro"/>
</dbReference>
<dbReference type="Proteomes" id="UP000324996">
    <property type="component" value="Unassembled WGS sequence"/>
</dbReference>
<evidence type="ECO:0000256" key="2">
    <source>
        <dbReference type="ARBA" id="ARBA00015978"/>
    </source>
</evidence>
<dbReference type="Gene3D" id="1.10.468.10">
    <property type="entry name" value="Photosynthetic Reaction Center, subunit C, domain 2"/>
    <property type="match status" value="1"/>
</dbReference>
<gene>
    <name evidence="9" type="ORF">JCM17846_30330</name>
</gene>
<dbReference type="AlphaFoldDB" id="A0A5A7NAE9"/>
<dbReference type="GO" id="GO:0030077">
    <property type="term" value="C:plasma membrane light-harvesting complex"/>
    <property type="evidence" value="ECO:0007669"/>
    <property type="project" value="InterPro"/>
</dbReference>
<keyword evidence="10" id="KW-1185">Reference proteome</keyword>
<evidence type="ECO:0000313" key="9">
    <source>
        <dbReference type="EMBL" id="GER05351.1"/>
    </source>
</evidence>
<dbReference type="GO" id="GO:0019684">
    <property type="term" value="P:photosynthesis, light reaction"/>
    <property type="evidence" value="ECO:0007669"/>
    <property type="project" value="InterPro"/>
</dbReference>
<evidence type="ECO:0000256" key="6">
    <source>
        <dbReference type="ARBA" id="ARBA00022723"/>
    </source>
</evidence>
<evidence type="ECO:0000256" key="3">
    <source>
        <dbReference type="ARBA" id="ARBA00022448"/>
    </source>
</evidence>
<evidence type="ECO:0000313" key="10">
    <source>
        <dbReference type="Proteomes" id="UP000324996"/>
    </source>
</evidence>